<evidence type="ECO:0000256" key="10">
    <source>
        <dbReference type="HAMAP-Rule" id="MF_00464"/>
    </source>
</evidence>
<comment type="pathway">
    <text evidence="10">Amine and polyamine biosynthesis; S-adenosylmethioninamine biosynthesis; S-adenosylmethioninamine from S-adenosyl-L-methionine: step 1/1.</text>
</comment>
<dbReference type="PANTHER" id="PTHR33866">
    <property type="entry name" value="S-ADENOSYLMETHIONINE DECARBOXYLASE PROENZYME"/>
    <property type="match status" value="1"/>
</dbReference>
<evidence type="ECO:0000256" key="3">
    <source>
        <dbReference type="ARBA" id="ARBA00022813"/>
    </source>
</evidence>
<dbReference type="NCBIfam" id="TIGR03330">
    <property type="entry name" value="SAM_DCase_Bsu"/>
    <property type="match status" value="1"/>
</dbReference>
<dbReference type="InterPro" id="IPR042286">
    <property type="entry name" value="AdoMetDC_C"/>
</dbReference>
<keyword evidence="1 10" id="KW-0949">S-adenosyl-L-methionine</keyword>
<dbReference type="EC" id="4.1.1.50" evidence="10"/>
<keyword evidence="3 10" id="KW-0068">Autocatalytic cleavage</keyword>
<evidence type="ECO:0000256" key="4">
    <source>
        <dbReference type="ARBA" id="ARBA00023066"/>
    </source>
</evidence>
<evidence type="ECO:0000256" key="7">
    <source>
        <dbReference type="ARBA" id="ARBA00023239"/>
    </source>
</evidence>
<feature type="active site" description="Proton donor; for catalytic activity" evidence="10">
    <location>
        <position position="82"/>
    </location>
</feature>
<name>A0A410FUW3_BIPS1</name>
<keyword evidence="9 10" id="KW-0670">Pyruvate</keyword>
<dbReference type="AlphaFoldDB" id="A0A410FUW3"/>
<dbReference type="Proteomes" id="UP000287233">
    <property type="component" value="Chromosome"/>
</dbReference>
<dbReference type="HAMAP" id="MF_00464">
    <property type="entry name" value="AdoMetDC_1"/>
    <property type="match status" value="1"/>
</dbReference>
<evidence type="ECO:0000256" key="9">
    <source>
        <dbReference type="ARBA" id="ARBA00023317"/>
    </source>
</evidence>
<dbReference type="Gene3D" id="3.30.360.110">
    <property type="entry name" value="S-adenosylmethionine decarboxylase domain"/>
    <property type="match status" value="1"/>
</dbReference>
<accession>A0A410FUW3</accession>
<dbReference type="GO" id="GO:0004014">
    <property type="term" value="F:adenosylmethionine decarboxylase activity"/>
    <property type="evidence" value="ECO:0007669"/>
    <property type="project" value="UniProtKB-UniRule"/>
</dbReference>
<keyword evidence="5 10" id="KW-0620">Polyamine biosynthesis</keyword>
<dbReference type="EMBL" id="CP034928">
    <property type="protein sequence ID" value="QAA76856.1"/>
    <property type="molecule type" value="Genomic_DNA"/>
</dbReference>
<evidence type="ECO:0000256" key="2">
    <source>
        <dbReference type="ARBA" id="ARBA00022793"/>
    </source>
</evidence>
<keyword evidence="2 10" id="KW-0210">Decarboxylase</keyword>
<dbReference type="Pfam" id="PF02675">
    <property type="entry name" value="AdoMet_dc"/>
    <property type="match status" value="1"/>
</dbReference>
<keyword evidence="6 10" id="KW-0865">Zymogen</keyword>
<feature type="site" description="Cleavage (non-hydrolytic); by autolysis" evidence="10">
    <location>
        <begin position="61"/>
        <end position="62"/>
    </location>
</feature>
<comment type="catalytic activity">
    <reaction evidence="10">
        <text>S-adenosyl-L-methionine + H(+) = S-adenosyl 3-(methylsulfanyl)propylamine + CO2</text>
        <dbReference type="Rhea" id="RHEA:15981"/>
        <dbReference type="ChEBI" id="CHEBI:15378"/>
        <dbReference type="ChEBI" id="CHEBI:16526"/>
        <dbReference type="ChEBI" id="CHEBI:57443"/>
        <dbReference type="ChEBI" id="CHEBI:59789"/>
        <dbReference type="EC" id="4.1.1.50"/>
    </reaction>
</comment>
<dbReference type="Gene3D" id="3.30.160.750">
    <property type="match status" value="1"/>
</dbReference>
<evidence type="ECO:0000256" key="5">
    <source>
        <dbReference type="ARBA" id="ARBA00023115"/>
    </source>
</evidence>
<keyword evidence="4 10" id="KW-0745">Spermidine biosynthesis</keyword>
<comment type="cofactor">
    <cofactor evidence="10">
        <name>pyruvate</name>
        <dbReference type="ChEBI" id="CHEBI:15361"/>
    </cofactor>
    <text evidence="10">Binds 1 pyruvoyl group covalently per subunit.</text>
</comment>
<dbReference type="PANTHER" id="PTHR33866:SF2">
    <property type="entry name" value="S-ADENOSYLMETHIONINE DECARBOXYLASE PROENZYME"/>
    <property type="match status" value="1"/>
</dbReference>
<protein>
    <recommendedName>
        <fullName evidence="10">S-adenosylmethionine decarboxylase proenzyme</fullName>
        <shortName evidence="10">AdoMetDC</shortName>
        <shortName evidence="10">SAMDC</shortName>
        <ecNumber evidence="10">4.1.1.50</ecNumber>
    </recommendedName>
    <component>
        <recommendedName>
            <fullName evidence="10">S-adenosylmethionine decarboxylase beta chain</fullName>
        </recommendedName>
    </component>
    <component>
        <recommendedName>
            <fullName evidence="10">S-adenosylmethionine decarboxylase alpha chain</fullName>
        </recommendedName>
    </component>
</protein>
<dbReference type="UniPathway" id="UPA00331">
    <property type="reaction ID" value="UER00451"/>
</dbReference>
<comment type="subunit">
    <text evidence="10">Heterotetramer of two alpha and two beta chains arranged as a dimer of alpha/beta heterodimers.</text>
</comment>
<dbReference type="InterPro" id="IPR016067">
    <property type="entry name" value="S-AdoMet_deCO2ase_core"/>
</dbReference>
<dbReference type="KEGG" id="bih:BIP78_1090"/>
<feature type="active site" description="Schiff-base intermediate with substrate; via pyruvic acid" evidence="10">
    <location>
        <position position="62"/>
    </location>
</feature>
<keyword evidence="8 10" id="KW-0704">Schiff base</keyword>
<feature type="chain" id="PRO_5023325672" description="S-adenosylmethionine decarboxylase beta chain" evidence="10">
    <location>
        <begin position="1"/>
        <end position="61"/>
    </location>
</feature>
<dbReference type="InterPro" id="IPR017716">
    <property type="entry name" value="S-AdoMet_deCOase_pro-enz"/>
</dbReference>
<evidence type="ECO:0000256" key="8">
    <source>
        <dbReference type="ARBA" id="ARBA00023270"/>
    </source>
</evidence>
<dbReference type="InterPro" id="IPR003826">
    <property type="entry name" value="AdoMetDC_fam_prok"/>
</dbReference>
<proteinExistence type="inferred from homology"/>
<dbReference type="InterPro" id="IPR042284">
    <property type="entry name" value="AdoMetDC_N"/>
</dbReference>
<evidence type="ECO:0000313" key="11">
    <source>
        <dbReference type="EMBL" id="QAA76856.1"/>
    </source>
</evidence>
<comment type="similarity">
    <text evidence="10">Belongs to the prokaryotic AdoMetDC family. Type 1 subfamily.</text>
</comment>
<evidence type="ECO:0000256" key="6">
    <source>
        <dbReference type="ARBA" id="ARBA00023145"/>
    </source>
</evidence>
<dbReference type="GO" id="GO:0005829">
    <property type="term" value="C:cytosol"/>
    <property type="evidence" value="ECO:0007669"/>
    <property type="project" value="TreeGrafter"/>
</dbReference>
<dbReference type="GO" id="GO:0008295">
    <property type="term" value="P:spermidine biosynthetic process"/>
    <property type="evidence" value="ECO:0007669"/>
    <property type="project" value="UniProtKB-UniRule"/>
</dbReference>
<reference evidence="12" key="1">
    <citation type="submission" date="2018-12" db="EMBL/GenBank/DDBJ databases">
        <title>Complete genome sequence of an uncultured bacterium of the candidate phylum Bipolaricaulota.</title>
        <authorList>
            <person name="Kadnikov V.V."/>
            <person name="Mardanov A.V."/>
            <person name="Beletsky A.V."/>
            <person name="Frank Y.A."/>
            <person name="Karnachuk O.V."/>
            <person name="Ravin N.V."/>
        </authorList>
    </citation>
    <scope>NUCLEOTIDE SEQUENCE [LARGE SCALE GENOMIC DNA]</scope>
</reference>
<gene>
    <name evidence="10" type="primary">speH</name>
    <name evidence="11" type="ORF">BIP78_1090</name>
</gene>
<comment type="function">
    <text evidence="10">Catalyzes the decarboxylation of S-adenosylmethionine to S-adenosylmethioninamine (dcAdoMet), the propylamine donor required for the synthesis of the polyamines spermine and spermidine from the diamine putrescine.</text>
</comment>
<sequence length="115" mass="12664">MRELGRQLVVELWECEGSTNDPDAIRHALVRAVEQSGATLIEAQVHPFNPHGVSGMALLAESHVSVHTWPEVGYVAVDVFTCGDDVAPEKAVEVLCDLFRPRHTSVVEIRRGVRP</sequence>
<keyword evidence="7 10" id="KW-0456">Lyase</keyword>
<organism evidence="11 12">
    <name type="scientific">Bipolaricaulis sibiricus</name>
    <dbReference type="NCBI Taxonomy" id="2501609"/>
    <lineage>
        <taxon>Bacteria</taxon>
        <taxon>Candidatus Bipolaricaulota</taxon>
        <taxon>Candidatus Bipolaricaulia</taxon>
        <taxon>Candidatus Bipolaricaulales</taxon>
        <taxon>Candidatus Bipolaricaulaceae</taxon>
        <taxon>Candidatus Bipolaricaulis</taxon>
    </lineage>
</organism>
<dbReference type="SUPFAM" id="SSF56276">
    <property type="entry name" value="S-adenosylmethionine decarboxylase"/>
    <property type="match status" value="1"/>
</dbReference>
<feature type="active site" description="Proton acceptor; for processing activity" evidence="10">
    <location>
        <position position="67"/>
    </location>
</feature>
<evidence type="ECO:0000256" key="1">
    <source>
        <dbReference type="ARBA" id="ARBA00022691"/>
    </source>
</evidence>
<comment type="PTM">
    <text evidence="10">Is synthesized initially as an inactive proenzyme. Formation of the active enzyme involves a self-maturation process in which the active site pyruvoyl group is generated from an internal serine residue via an autocatalytic post-translational modification. Two non-identical subunits are generated from the proenzyme in this reaction, and the pyruvate is formed at the N-terminus of the alpha chain, which is derived from the carboxyl end of the proenzyme. The post-translation cleavage follows an unusual pathway, termed non-hydrolytic serinolysis, in which the side chain hydroxyl group of the serine supplies its oxygen atom to form the C-terminus of the beta chain, while the remainder of the serine residue undergoes an oxidative deamination to produce ammonia and the pyruvoyl group blocking the N-terminus of the alpha chain.</text>
</comment>
<feature type="chain" id="PRO_5023325673" description="S-adenosylmethionine decarboxylase alpha chain" evidence="10">
    <location>
        <begin position="62"/>
        <end position="115"/>
    </location>
</feature>
<feature type="modified residue" description="Pyruvic acid (Ser); by autocatalysis" evidence="10">
    <location>
        <position position="62"/>
    </location>
</feature>
<evidence type="ECO:0000313" key="12">
    <source>
        <dbReference type="Proteomes" id="UP000287233"/>
    </source>
</evidence>